<feature type="transmembrane region" description="Helical" evidence="8">
    <location>
        <begin position="488"/>
        <end position="509"/>
    </location>
</feature>
<keyword evidence="8" id="KW-0812">Transmembrane</keyword>
<accession>A0AA36G3H1</accession>
<keyword evidence="3 7" id="KW-0328">Glycosyltransferase</keyword>
<evidence type="ECO:0000256" key="1">
    <source>
        <dbReference type="ARBA" id="ARBA00004167"/>
    </source>
</evidence>
<dbReference type="PANTHER" id="PTHR48043">
    <property type="entry name" value="EG:EG0003.4 PROTEIN-RELATED"/>
    <property type="match status" value="1"/>
</dbReference>
<name>A0AA36G3H1_9BILA</name>
<keyword evidence="8" id="KW-1133">Transmembrane helix</keyword>
<proteinExistence type="inferred from homology"/>
<keyword evidence="4 7" id="KW-0808">Transferase</keyword>
<dbReference type="InterPro" id="IPR002213">
    <property type="entry name" value="UDP_glucos_trans"/>
</dbReference>
<dbReference type="SUPFAM" id="SSF53756">
    <property type="entry name" value="UDP-Glycosyltransferase/glycogen phosphorylase"/>
    <property type="match status" value="1"/>
</dbReference>
<evidence type="ECO:0000256" key="6">
    <source>
        <dbReference type="ARBA" id="ARBA00047475"/>
    </source>
</evidence>
<dbReference type="PANTHER" id="PTHR48043:SF145">
    <property type="entry name" value="FI06409P-RELATED"/>
    <property type="match status" value="1"/>
</dbReference>
<dbReference type="EC" id="2.4.1.17" evidence="8"/>
<evidence type="ECO:0000256" key="3">
    <source>
        <dbReference type="ARBA" id="ARBA00022676"/>
    </source>
</evidence>
<dbReference type="PROSITE" id="PS00375">
    <property type="entry name" value="UDPGT"/>
    <property type="match status" value="1"/>
</dbReference>
<feature type="signal peptide" evidence="8">
    <location>
        <begin position="1"/>
        <end position="16"/>
    </location>
</feature>
<organism evidence="9 10">
    <name type="scientific">Mesorhabditis spiculigera</name>
    <dbReference type="NCBI Taxonomy" id="96644"/>
    <lineage>
        <taxon>Eukaryota</taxon>
        <taxon>Metazoa</taxon>
        <taxon>Ecdysozoa</taxon>
        <taxon>Nematoda</taxon>
        <taxon>Chromadorea</taxon>
        <taxon>Rhabditida</taxon>
        <taxon>Rhabditina</taxon>
        <taxon>Rhabditomorpha</taxon>
        <taxon>Rhabditoidea</taxon>
        <taxon>Rhabditidae</taxon>
        <taxon>Mesorhabditinae</taxon>
        <taxon>Mesorhabditis</taxon>
    </lineage>
</organism>
<keyword evidence="5 8" id="KW-0732">Signal</keyword>
<dbReference type="CDD" id="cd03784">
    <property type="entry name" value="GT1_Gtf-like"/>
    <property type="match status" value="1"/>
</dbReference>
<evidence type="ECO:0000256" key="5">
    <source>
        <dbReference type="ARBA" id="ARBA00022729"/>
    </source>
</evidence>
<dbReference type="AlphaFoldDB" id="A0AA36G3H1"/>
<comment type="subcellular location">
    <subcellularLocation>
        <location evidence="1 8">Membrane</location>
        <topology evidence="1 8">Single-pass membrane protein</topology>
    </subcellularLocation>
</comment>
<feature type="chain" id="PRO_5041488869" description="UDP-glucuronosyltransferase" evidence="8">
    <location>
        <begin position="17"/>
        <end position="530"/>
    </location>
</feature>
<dbReference type="GO" id="GO:0015020">
    <property type="term" value="F:glucuronosyltransferase activity"/>
    <property type="evidence" value="ECO:0007669"/>
    <property type="project" value="UniProtKB-EC"/>
</dbReference>
<evidence type="ECO:0000256" key="7">
    <source>
        <dbReference type="RuleBase" id="RU003718"/>
    </source>
</evidence>
<dbReference type="InterPro" id="IPR050271">
    <property type="entry name" value="UDP-glycosyltransferase"/>
</dbReference>
<reference evidence="9" key="1">
    <citation type="submission" date="2023-06" db="EMBL/GenBank/DDBJ databases">
        <authorList>
            <person name="Delattre M."/>
        </authorList>
    </citation>
    <scope>NUCLEOTIDE SEQUENCE</scope>
    <source>
        <strain evidence="9">AF72</strain>
    </source>
</reference>
<evidence type="ECO:0000256" key="8">
    <source>
        <dbReference type="RuleBase" id="RU362059"/>
    </source>
</evidence>
<comment type="caution">
    <text evidence="9">The sequence shown here is derived from an EMBL/GenBank/DDBJ whole genome shotgun (WGS) entry which is preliminary data.</text>
</comment>
<dbReference type="InterPro" id="IPR035595">
    <property type="entry name" value="UDP_glycos_trans_CS"/>
</dbReference>
<gene>
    <name evidence="9" type="ORF">MSPICULIGERA_LOCUS12860</name>
</gene>
<protein>
    <recommendedName>
        <fullName evidence="8">UDP-glucuronosyltransferase</fullName>
        <ecNumber evidence="8">2.4.1.17</ecNumber>
    </recommendedName>
</protein>
<evidence type="ECO:0000313" key="9">
    <source>
        <dbReference type="EMBL" id="CAJ0574528.1"/>
    </source>
</evidence>
<dbReference type="Pfam" id="PF00201">
    <property type="entry name" value="UDPGT"/>
    <property type="match status" value="1"/>
</dbReference>
<keyword evidence="10" id="KW-1185">Reference proteome</keyword>
<dbReference type="GO" id="GO:0016020">
    <property type="term" value="C:membrane"/>
    <property type="evidence" value="ECO:0007669"/>
    <property type="project" value="UniProtKB-SubCell"/>
</dbReference>
<dbReference type="Gene3D" id="3.40.50.2000">
    <property type="entry name" value="Glycogen Phosphorylase B"/>
    <property type="match status" value="1"/>
</dbReference>
<evidence type="ECO:0000256" key="4">
    <source>
        <dbReference type="ARBA" id="ARBA00022679"/>
    </source>
</evidence>
<keyword evidence="8" id="KW-0472">Membrane</keyword>
<dbReference type="FunFam" id="3.40.50.2000:FF:000021">
    <property type="entry name" value="UDP-glucuronosyltransferase"/>
    <property type="match status" value="1"/>
</dbReference>
<dbReference type="EMBL" id="CATQJA010002631">
    <property type="protein sequence ID" value="CAJ0574528.1"/>
    <property type="molecule type" value="Genomic_DNA"/>
</dbReference>
<feature type="non-terminal residue" evidence="9">
    <location>
        <position position="1"/>
    </location>
</feature>
<sequence length="530" mass="59129">MRLLLLIFALTSLASAAKVALFILEFSNSQILFNKRVAQTLAEGGHDVTLININPYKGGLRKTIDKDSSIKEFNVDASGNVTQDDMDEMTSHMTFRDFSFFDAKGREAMSFWGKIMGESCEGTIRNQELVPFLKAEKFDVVFTHAYDYCPLGIIHMAGIKSWVWLVSGDLRANIGASVGVPYFSSFIPPGVMDSGNRMTFTQRVKSLIGNTLGFALHPWMIPNPQTALFRKHIRPDFPDLHLDIAPTCPLVMVNTNELYAQATPTLHKVVNIGGLGMQFKDAKALPEEYEKLLSNTKGLFIMSFGSVANSTMMPQSWKESLMTAFGKFPDYQFVMRYTGSDIDGIKPKNVKLTKWIPQADLLKHKKTVGFITHGGYNSYQETILAGKPMIAIPLFGDQLKNARTAEQLGLAIVLNKLTLSAPDHLVEAIQKLIDDKQLAATAEKLSKMAAKKPIKPEELLNKWTTFLAEFKTIDQLVPESVNLNFIQLYQLDVLALLGSVLFIVTYLVYRLTRCVVRCVCCRGAAKQKSE</sequence>
<dbReference type="Proteomes" id="UP001177023">
    <property type="component" value="Unassembled WGS sequence"/>
</dbReference>
<evidence type="ECO:0000256" key="2">
    <source>
        <dbReference type="ARBA" id="ARBA00009995"/>
    </source>
</evidence>
<evidence type="ECO:0000313" key="10">
    <source>
        <dbReference type="Proteomes" id="UP001177023"/>
    </source>
</evidence>
<comment type="similarity">
    <text evidence="2 7">Belongs to the UDP-glycosyltransferase family.</text>
</comment>
<comment type="catalytic activity">
    <reaction evidence="6 8">
        <text>glucuronate acceptor + UDP-alpha-D-glucuronate = acceptor beta-D-glucuronoside + UDP + H(+)</text>
        <dbReference type="Rhea" id="RHEA:21032"/>
        <dbReference type="ChEBI" id="CHEBI:15378"/>
        <dbReference type="ChEBI" id="CHEBI:58052"/>
        <dbReference type="ChEBI" id="CHEBI:58223"/>
        <dbReference type="ChEBI" id="CHEBI:132367"/>
        <dbReference type="ChEBI" id="CHEBI:132368"/>
        <dbReference type="EC" id="2.4.1.17"/>
    </reaction>
</comment>